<accession>A0A9N7UFC4</accession>
<feature type="region of interest" description="Disordered" evidence="1">
    <location>
        <begin position="89"/>
        <end position="124"/>
    </location>
</feature>
<dbReference type="EMBL" id="CADEAL010001292">
    <property type="protein sequence ID" value="CAB1430974.1"/>
    <property type="molecule type" value="Genomic_DNA"/>
</dbReference>
<protein>
    <submittedName>
        <fullName evidence="2">Uncharacterized protein</fullName>
    </submittedName>
</protein>
<organism evidence="2 3">
    <name type="scientific">Pleuronectes platessa</name>
    <name type="common">European plaice</name>
    <dbReference type="NCBI Taxonomy" id="8262"/>
    <lineage>
        <taxon>Eukaryota</taxon>
        <taxon>Metazoa</taxon>
        <taxon>Chordata</taxon>
        <taxon>Craniata</taxon>
        <taxon>Vertebrata</taxon>
        <taxon>Euteleostomi</taxon>
        <taxon>Actinopterygii</taxon>
        <taxon>Neopterygii</taxon>
        <taxon>Teleostei</taxon>
        <taxon>Neoteleostei</taxon>
        <taxon>Acanthomorphata</taxon>
        <taxon>Carangaria</taxon>
        <taxon>Pleuronectiformes</taxon>
        <taxon>Pleuronectoidei</taxon>
        <taxon>Pleuronectidae</taxon>
        <taxon>Pleuronectes</taxon>
    </lineage>
</organism>
<dbReference type="Proteomes" id="UP001153269">
    <property type="component" value="Unassembled WGS sequence"/>
</dbReference>
<evidence type="ECO:0000313" key="2">
    <source>
        <dbReference type="EMBL" id="CAB1430974.1"/>
    </source>
</evidence>
<reference evidence="2" key="1">
    <citation type="submission" date="2020-03" db="EMBL/GenBank/DDBJ databases">
        <authorList>
            <person name="Weist P."/>
        </authorList>
    </citation>
    <scope>NUCLEOTIDE SEQUENCE</scope>
</reference>
<keyword evidence="3" id="KW-1185">Reference proteome</keyword>
<comment type="caution">
    <text evidence="2">The sequence shown here is derived from an EMBL/GenBank/DDBJ whole genome shotgun (WGS) entry which is preliminary data.</text>
</comment>
<evidence type="ECO:0000256" key="1">
    <source>
        <dbReference type="SAM" id="MobiDB-lite"/>
    </source>
</evidence>
<feature type="compositionally biased region" description="Polar residues" evidence="1">
    <location>
        <begin position="109"/>
        <end position="124"/>
    </location>
</feature>
<evidence type="ECO:0000313" key="3">
    <source>
        <dbReference type="Proteomes" id="UP001153269"/>
    </source>
</evidence>
<proteinExistence type="predicted"/>
<gene>
    <name evidence="2" type="ORF">PLEPLA_LOCUS18970</name>
</gene>
<sequence>MYFQGHSAPGLEEETAFKSLFLHNLHESVWYDVTMHCRAGDFNLQEMRRYSQLAWETRTRPCKRPEEDTGVMAIQVQPNVDLVLEDDNFPHAKMNPSIENAGHRPFQKGTPQNQGGEDSNQAQNQFRPHYLNPSQQQSRDWNQRKPYQYQENRYGDRNPKHGMHPGTEELIRRCVAEAIRDILPPVPPGSPKRPDTEPHW</sequence>
<dbReference type="AlphaFoldDB" id="A0A9N7UFC4"/>
<name>A0A9N7UFC4_PLEPL</name>